<evidence type="ECO:0000313" key="7">
    <source>
        <dbReference type="Proteomes" id="UP000245383"/>
    </source>
</evidence>
<feature type="domain" description="Glutamate/phenylalanine/leucine/valine/L-tryptophan dehydrogenase C-terminal" evidence="5">
    <location>
        <begin position="643"/>
        <end position="906"/>
    </location>
</feature>
<dbReference type="Pfam" id="PF23152">
    <property type="entry name" value="GDH_2nd"/>
    <property type="match status" value="1"/>
</dbReference>
<dbReference type="InterPro" id="IPR046346">
    <property type="entry name" value="Aminoacid_DH-like_N_sf"/>
</dbReference>
<dbReference type="GO" id="GO:0005739">
    <property type="term" value="C:mitochondrion"/>
    <property type="evidence" value="ECO:0007669"/>
    <property type="project" value="UniProtKB-UniRule"/>
</dbReference>
<dbReference type="InterPro" id="IPR055480">
    <property type="entry name" value="NAD-GDH_N"/>
</dbReference>
<dbReference type="GO" id="GO:0006538">
    <property type="term" value="P:L-glutamate catabolic process"/>
    <property type="evidence" value="ECO:0007669"/>
    <property type="project" value="UniProtKB-UniRule"/>
</dbReference>
<keyword evidence="7" id="KW-1185">Reference proteome</keyword>
<dbReference type="PIRSF" id="PIRSF000184">
    <property type="entry name" value="GDH_NAD"/>
    <property type="match status" value="1"/>
</dbReference>
<dbReference type="GO" id="GO:0004352">
    <property type="term" value="F:glutamate dehydrogenase (NAD+) activity"/>
    <property type="evidence" value="ECO:0007669"/>
    <property type="project" value="UniProtKB-UniRule"/>
</dbReference>
<name>A0A2T9Y660_9FUNG</name>
<dbReference type="OrthoDB" id="184415at2759"/>
<evidence type="ECO:0000256" key="3">
    <source>
        <dbReference type="ARBA" id="ARBA00023027"/>
    </source>
</evidence>
<evidence type="ECO:0000256" key="1">
    <source>
        <dbReference type="ARBA" id="ARBA00006382"/>
    </source>
</evidence>
<dbReference type="PANTHER" id="PTHR11606:SF24">
    <property type="entry name" value="NAD-SPECIFIC GLUTAMATE DEHYDROGENASE"/>
    <property type="match status" value="1"/>
</dbReference>
<proteinExistence type="inferred from homology"/>
<comment type="similarity">
    <text evidence="1 4">Belongs to the Glu/Leu/Phe/Val dehydrogenases family.</text>
</comment>
<comment type="catalytic activity">
    <reaction evidence="4">
        <text>L-glutamate + NAD(+) + H2O = 2-oxoglutarate + NH4(+) + NADH + H(+)</text>
        <dbReference type="Rhea" id="RHEA:15133"/>
        <dbReference type="ChEBI" id="CHEBI:15377"/>
        <dbReference type="ChEBI" id="CHEBI:15378"/>
        <dbReference type="ChEBI" id="CHEBI:16810"/>
        <dbReference type="ChEBI" id="CHEBI:28938"/>
        <dbReference type="ChEBI" id="CHEBI:29985"/>
        <dbReference type="ChEBI" id="CHEBI:57540"/>
        <dbReference type="ChEBI" id="CHEBI:57945"/>
        <dbReference type="EC" id="1.4.1.2"/>
    </reaction>
</comment>
<dbReference type="Gene3D" id="3.40.50.720">
    <property type="entry name" value="NAD(P)-binding Rossmann-like Domain"/>
    <property type="match status" value="1"/>
</dbReference>
<dbReference type="PANTHER" id="PTHR11606">
    <property type="entry name" value="GLUTAMATE DEHYDROGENASE"/>
    <property type="match status" value="1"/>
</dbReference>
<keyword evidence="3 4" id="KW-0520">NAD</keyword>
<dbReference type="EMBL" id="MBFR01000438">
    <property type="protein sequence ID" value="PVU87831.1"/>
    <property type="molecule type" value="Genomic_DNA"/>
</dbReference>
<dbReference type="SMART" id="SM00839">
    <property type="entry name" value="ELFV_dehydrog"/>
    <property type="match status" value="1"/>
</dbReference>
<reference evidence="6 7" key="1">
    <citation type="journal article" date="2018" name="MBio">
        <title>Comparative Genomics Reveals the Core Gene Toolbox for the Fungus-Insect Symbiosis.</title>
        <authorList>
            <person name="Wang Y."/>
            <person name="Stata M."/>
            <person name="Wang W."/>
            <person name="Stajich J.E."/>
            <person name="White M.M."/>
            <person name="Moncalvo J.M."/>
        </authorList>
    </citation>
    <scope>NUCLEOTIDE SEQUENCE [LARGE SCALE GENOMIC DNA]</scope>
    <source>
        <strain evidence="6 7">SWE-8-4</strain>
    </source>
</reference>
<evidence type="ECO:0000313" key="6">
    <source>
        <dbReference type="EMBL" id="PVU87831.1"/>
    </source>
</evidence>
<dbReference type="EC" id="1.4.1.2" evidence="4"/>
<dbReference type="InterPro" id="IPR056365">
    <property type="entry name" value="NAD-GDH_2nd"/>
</dbReference>
<gene>
    <name evidence="6" type="ORF">BB561_006150</name>
</gene>
<dbReference type="STRING" id="133385.A0A2T9Y660"/>
<dbReference type="Pfam" id="PF00208">
    <property type="entry name" value="ELFV_dehydrog"/>
    <property type="match status" value="1"/>
</dbReference>
<dbReference type="InterPro" id="IPR006096">
    <property type="entry name" value="Glu/Leu/Phe/Val/Trp_DH_C"/>
</dbReference>
<evidence type="ECO:0000259" key="5">
    <source>
        <dbReference type="SMART" id="SM00839"/>
    </source>
</evidence>
<evidence type="ECO:0000256" key="4">
    <source>
        <dbReference type="PIRNR" id="PIRNR000184"/>
    </source>
</evidence>
<dbReference type="SUPFAM" id="SSF51735">
    <property type="entry name" value="NAD(P)-binding Rossmann-fold domains"/>
    <property type="match status" value="1"/>
</dbReference>
<evidence type="ECO:0000256" key="2">
    <source>
        <dbReference type="ARBA" id="ARBA00023002"/>
    </source>
</evidence>
<organism evidence="6 7">
    <name type="scientific">Smittium simulii</name>
    <dbReference type="NCBI Taxonomy" id="133385"/>
    <lineage>
        <taxon>Eukaryota</taxon>
        <taxon>Fungi</taxon>
        <taxon>Fungi incertae sedis</taxon>
        <taxon>Zoopagomycota</taxon>
        <taxon>Kickxellomycotina</taxon>
        <taxon>Harpellomycetes</taxon>
        <taxon>Harpellales</taxon>
        <taxon>Legeriomycetaceae</taxon>
        <taxon>Smittium</taxon>
    </lineage>
</organism>
<keyword evidence="2 4" id="KW-0560">Oxidoreductase</keyword>
<dbReference type="AlphaFoldDB" id="A0A2T9Y660"/>
<sequence length="1005" mass="113785">MTVTLTQHSDYSINVFKDKKEHMDKVAEILNSQGYIPINLVLAEVEWFYDNLGMDDMYFMMQEPSVVASHVLGIYAASLNGICSNKQHININFDKTDDNSAVFIHTSTPGVSQIEGPQQEQIIDRKYLDISSPSLSYRLESYRSTGTVSKRFATSVRAYFINKCNFVNPSPNETESRDITKVADKIFLAKATKTTLERYQSLMNMAIERAGPVINNYLEETNKEFKVLIAYRQGSTNEYFSGLSDLYHYYGLYSQRKFVEQFSNGITIVSLNFAQPKTQNFDDFVESVEQVSREASLLYCIPNTPLQNLFKKGVLSLQETIYAYVCWLFSQHFLNRLGNEYSSLNAILDINNSESQEILNSIKKRLRQETFTSEAILNVIQSQPNMIKILYRHFAVTHYIHTKSNRLQPSRSLVRINEANPLSDSDIENEINAVTKNNSEQLVMNCFHTFNKHVLKTNFYQLTKVALSFRMDPGFLSTIEYPELPYGVFFIVGAEFRGFHVRFQDVSRGGIRIIRSRTHEAYISNMRTLFDENYSLALTQHRKNKDIPEGGSKGTVFLNYENQQKPFVAFEKYVDSILDLILIGETPGIKNKIVDLHKKPEILFFGPDEGSAGYMDWASKHALHRKASFWKAFTTGKSQTMGGIPHDKYAMTTTSVHQYMLGILAKNQVDESNITKFQTGGPDGDLGSNEILISKDKTTSIVDGSGVLHDPNGINREELTRLAEARVMILEFDMSKLGKGGFRVLVEDTNVTLPDGSLVKSGMDFRNNFHLNHLSTATAFVPCGGRPESIDVNNVSKLIDSEGNSRFKYIVEGANLFITQQARISLEKAGAILFKDASANKGGVTSSSLEVLAALALSDSDHKVLMCKNENGEISEFYSDYVKEVSQTIKDNAKNEFECIWRESQKCNTPKCVLTDEISKAIVSMRAHIETTNLWENKQLRESVLSKALPKLLLSKIGLEKLVENIPDQYLKAIFGAKLASEFIYEYGASPSQFAFFEYIKPYFF</sequence>
<dbReference type="InterPro" id="IPR036291">
    <property type="entry name" value="NAD(P)-bd_dom_sf"/>
</dbReference>
<comment type="caution">
    <text evidence="6">The sequence shown here is derived from an EMBL/GenBank/DDBJ whole genome shotgun (WGS) entry which is preliminary data.</text>
</comment>
<dbReference type="Proteomes" id="UP000245383">
    <property type="component" value="Unassembled WGS sequence"/>
</dbReference>
<dbReference type="Pfam" id="PF23147">
    <property type="entry name" value="GDH2_N"/>
    <property type="match status" value="1"/>
</dbReference>
<protein>
    <recommendedName>
        <fullName evidence="4">NAD-specific glutamate dehydrogenase</fullName>
        <ecNumber evidence="4">1.4.1.2</ecNumber>
    </recommendedName>
</protein>
<dbReference type="InterPro" id="IPR016210">
    <property type="entry name" value="NAD-GDH_euk"/>
</dbReference>
<dbReference type="SUPFAM" id="SSF53223">
    <property type="entry name" value="Aminoacid dehydrogenase-like, N-terminal domain"/>
    <property type="match status" value="1"/>
</dbReference>
<accession>A0A2T9Y660</accession>
<comment type="function">
    <text evidence="4">NAD(+)-dependent glutamate dehydrogenase which degrades glutamate to ammonia and alpha-ketoglutarate.</text>
</comment>